<keyword evidence="7" id="KW-1185">Reference proteome</keyword>
<evidence type="ECO:0000256" key="2">
    <source>
        <dbReference type="ARBA" id="ARBA00023002"/>
    </source>
</evidence>
<evidence type="ECO:0000256" key="3">
    <source>
        <dbReference type="PROSITE-ProRule" id="PRU10007"/>
    </source>
</evidence>
<comment type="similarity">
    <text evidence="1 4">Belongs to the aldehyde dehydrogenase family.</text>
</comment>
<feature type="domain" description="Aldehyde dehydrogenase" evidence="5">
    <location>
        <begin position="18"/>
        <end position="478"/>
    </location>
</feature>
<dbReference type="FunFam" id="3.40.309.10:FF:000012">
    <property type="entry name" value="Betaine aldehyde dehydrogenase"/>
    <property type="match status" value="1"/>
</dbReference>
<dbReference type="InterPro" id="IPR016163">
    <property type="entry name" value="Ald_DH_C"/>
</dbReference>
<dbReference type="Proteomes" id="UP000199233">
    <property type="component" value="Unassembled WGS sequence"/>
</dbReference>
<dbReference type="PANTHER" id="PTHR42804">
    <property type="entry name" value="ALDEHYDE DEHYDROGENASE"/>
    <property type="match status" value="1"/>
</dbReference>
<dbReference type="InterPro" id="IPR015590">
    <property type="entry name" value="Aldehyde_DH_dom"/>
</dbReference>
<proteinExistence type="inferred from homology"/>
<dbReference type="PROSITE" id="PS00687">
    <property type="entry name" value="ALDEHYDE_DEHYDR_GLU"/>
    <property type="match status" value="1"/>
</dbReference>
<evidence type="ECO:0000256" key="1">
    <source>
        <dbReference type="ARBA" id="ARBA00009986"/>
    </source>
</evidence>
<evidence type="ECO:0000259" key="5">
    <source>
        <dbReference type="Pfam" id="PF00171"/>
    </source>
</evidence>
<dbReference type="InterPro" id="IPR016162">
    <property type="entry name" value="Ald_DH_N"/>
</dbReference>
<evidence type="ECO:0000313" key="7">
    <source>
        <dbReference type="Proteomes" id="UP000199233"/>
    </source>
</evidence>
<evidence type="ECO:0000313" key="6">
    <source>
        <dbReference type="EMBL" id="SEP85582.1"/>
    </source>
</evidence>
<dbReference type="AlphaFoldDB" id="A0A1H9B992"/>
<dbReference type="SUPFAM" id="SSF53720">
    <property type="entry name" value="ALDH-like"/>
    <property type="match status" value="1"/>
</dbReference>
<sequence>MQSSIPVHHEKFYIDGTWQKPATTLRIEVIGANNGELIGSVPEGGQADIDAAVTAARRAVEGGWSESSPAERAAVLNRFADAIEKRGDRLSRAVSMQNGMPLSLAEQLEVGYVVGLLRYYAALAQGLQTEERRHSPLGFDTLVRRKPVGVVGAIVPWNYPVVLSIMKIAPALATGCSIVLKPSPGTVLDCYILAEAAEEAGVPAGVLNWVPGGRDLGAYLVAHPGIDKVAFTGSTAAGRKIAEVCGRLLRPVSLELGGKSAGIILDDAKLDQVLPGLHFAAFGNNGQTCALSSRILVPATRYDEIVEALAELAKSLKVGDSLDRTTEIGPLASAEHRERVESYIARGKSEGRLVAGGGRPRHLARGWFVEPTVFADVANSATIAQEEIFGPVLTVIKYRDEDEAVKIANDSDYGLGGTVWSADSQRAQTVARRVQTGTIGVNGYVLDMASPFGGIKASGLGRELGPESLAAYQQLQSVYLTG</sequence>
<dbReference type="Gene3D" id="3.40.309.10">
    <property type="entry name" value="Aldehyde Dehydrogenase, Chain A, domain 2"/>
    <property type="match status" value="1"/>
</dbReference>
<keyword evidence="2 4" id="KW-0560">Oxidoreductase</keyword>
<reference evidence="6 7" key="1">
    <citation type="submission" date="2016-10" db="EMBL/GenBank/DDBJ databases">
        <authorList>
            <person name="de Groot N.N."/>
        </authorList>
    </citation>
    <scope>NUCLEOTIDE SEQUENCE [LARGE SCALE GENOMIC DNA]</scope>
    <source>
        <strain evidence="6 7">DSM 25927</strain>
    </source>
</reference>
<dbReference type="EMBL" id="FOFS01000002">
    <property type="protein sequence ID" value="SEP85582.1"/>
    <property type="molecule type" value="Genomic_DNA"/>
</dbReference>
<dbReference type="FunFam" id="3.40.605.10:FF:000007">
    <property type="entry name" value="NAD/NADP-dependent betaine aldehyde dehydrogenase"/>
    <property type="match status" value="1"/>
</dbReference>
<dbReference type="RefSeq" id="WP_218140049.1">
    <property type="nucleotide sequence ID" value="NZ_FOFS01000002.1"/>
</dbReference>
<dbReference type="GO" id="GO:0016620">
    <property type="term" value="F:oxidoreductase activity, acting on the aldehyde or oxo group of donors, NAD or NADP as acceptor"/>
    <property type="evidence" value="ECO:0007669"/>
    <property type="project" value="InterPro"/>
</dbReference>
<evidence type="ECO:0000256" key="4">
    <source>
        <dbReference type="RuleBase" id="RU003345"/>
    </source>
</evidence>
<gene>
    <name evidence="6" type="ORF">SAMN04488038_1024</name>
</gene>
<dbReference type="PANTHER" id="PTHR42804:SF1">
    <property type="entry name" value="ALDEHYDE DEHYDROGENASE-RELATED"/>
    <property type="match status" value="1"/>
</dbReference>
<protein>
    <submittedName>
        <fullName evidence="6">Geranial dehydrogenase</fullName>
    </submittedName>
</protein>
<dbReference type="STRING" id="489703.SAMN04488038_1024"/>
<dbReference type="InterPro" id="IPR029510">
    <property type="entry name" value="Ald_DH_CS_GLU"/>
</dbReference>
<dbReference type="InterPro" id="IPR016161">
    <property type="entry name" value="Ald_DH/histidinol_DH"/>
</dbReference>
<dbReference type="Pfam" id="PF00171">
    <property type="entry name" value="Aldedh"/>
    <property type="match status" value="1"/>
</dbReference>
<dbReference type="Gene3D" id="3.40.605.10">
    <property type="entry name" value="Aldehyde Dehydrogenase, Chain A, domain 1"/>
    <property type="match status" value="1"/>
</dbReference>
<accession>A0A1H9B992</accession>
<organism evidence="6 7">
    <name type="scientific">Solimonas aquatica</name>
    <dbReference type="NCBI Taxonomy" id="489703"/>
    <lineage>
        <taxon>Bacteria</taxon>
        <taxon>Pseudomonadati</taxon>
        <taxon>Pseudomonadota</taxon>
        <taxon>Gammaproteobacteria</taxon>
        <taxon>Nevskiales</taxon>
        <taxon>Nevskiaceae</taxon>
        <taxon>Solimonas</taxon>
    </lineage>
</organism>
<name>A0A1H9B992_9GAMM</name>
<dbReference type="CDD" id="cd07139">
    <property type="entry name" value="ALDH_AldA-Rv0768"/>
    <property type="match status" value="1"/>
</dbReference>
<feature type="active site" evidence="3">
    <location>
        <position position="255"/>
    </location>
</feature>